<dbReference type="FunFam" id="3.30.160.60:FF:000104">
    <property type="entry name" value="Transcriptional repressor protein YY1"/>
    <property type="match status" value="1"/>
</dbReference>
<evidence type="ECO:0000313" key="17">
    <source>
        <dbReference type="RefSeq" id="XP_032142009.1"/>
    </source>
</evidence>
<protein>
    <submittedName>
        <fullName evidence="17">Transcription factor YY2</fullName>
    </submittedName>
</protein>
<feature type="domain" description="C2H2-type" evidence="15">
    <location>
        <begin position="340"/>
        <end position="369"/>
    </location>
</feature>
<evidence type="ECO:0000256" key="12">
    <source>
        <dbReference type="ARBA" id="ARBA00023242"/>
    </source>
</evidence>
<dbReference type="FunFam" id="3.30.160.60:FF:000163">
    <property type="entry name" value="transcriptional repressor protein YY1"/>
    <property type="match status" value="1"/>
</dbReference>
<evidence type="ECO:0000256" key="13">
    <source>
        <dbReference type="PROSITE-ProRule" id="PRU00042"/>
    </source>
</evidence>
<keyword evidence="9" id="KW-0238">DNA-binding</keyword>
<dbReference type="FunFam" id="3.30.160.60:FF:000109">
    <property type="entry name" value="Transcriptional repressor protein YY1"/>
    <property type="match status" value="1"/>
</dbReference>
<organism evidence="16 17">
    <name type="scientific">Sapajus apella</name>
    <name type="common">Brown-capped capuchin</name>
    <name type="synonym">Cebus apella</name>
    <dbReference type="NCBI Taxonomy" id="9515"/>
    <lineage>
        <taxon>Eukaryota</taxon>
        <taxon>Metazoa</taxon>
        <taxon>Chordata</taxon>
        <taxon>Craniata</taxon>
        <taxon>Vertebrata</taxon>
        <taxon>Euteleostomi</taxon>
        <taxon>Mammalia</taxon>
        <taxon>Eutheria</taxon>
        <taxon>Euarchontoglires</taxon>
        <taxon>Primates</taxon>
        <taxon>Haplorrhini</taxon>
        <taxon>Platyrrhini</taxon>
        <taxon>Cebidae</taxon>
        <taxon>Cebinae</taxon>
        <taxon>Sapajus</taxon>
    </lineage>
</organism>
<keyword evidence="16" id="KW-1185">Reference proteome</keyword>
<evidence type="ECO:0000256" key="11">
    <source>
        <dbReference type="ARBA" id="ARBA00023163"/>
    </source>
</evidence>
<dbReference type="Gene3D" id="3.30.160.60">
    <property type="entry name" value="Classic Zinc Finger"/>
    <property type="match status" value="4"/>
</dbReference>
<gene>
    <name evidence="17" type="primary">YY2</name>
</gene>
<dbReference type="PANTHER" id="PTHR14003">
    <property type="entry name" value="TRANSCRIPTIONAL REPRESSOR PROTEIN YY"/>
    <property type="match status" value="1"/>
</dbReference>
<keyword evidence="5" id="KW-0677">Repeat</keyword>
<name>A0A6J3IJ10_SAPAP</name>
<keyword evidence="11" id="KW-0804">Transcription</keyword>
<keyword evidence="4" id="KW-0479">Metal-binding</keyword>
<dbReference type="Pfam" id="PF00096">
    <property type="entry name" value="zf-C2H2"/>
    <property type="match status" value="3"/>
</dbReference>
<feature type="compositionally biased region" description="Low complexity" evidence="14">
    <location>
        <begin position="114"/>
        <end position="131"/>
    </location>
</feature>
<comment type="subcellular location">
    <subcellularLocation>
        <location evidence="1">Nucleus</location>
    </subcellularLocation>
</comment>
<evidence type="ECO:0000259" key="15">
    <source>
        <dbReference type="PROSITE" id="PS50157"/>
    </source>
</evidence>
<evidence type="ECO:0000313" key="16">
    <source>
        <dbReference type="Proteomes" id="UP000504640"/>
    </source>
</evidence>
<dbReference type="SUPFAM" id="SSF57667">
    <property type="entry name" value="beta-beta-alpha zinc fingers"/>
    <property type="match status" value="3"/>
</dbReference>
<dbReference type="GO" id="GO:0000981">
    <property type="term" value="F:DNA-binding transcription factor activity, RNA polymerase II-specific"/>
    <property type="evidence" value="ECO:0007669"/>
    <property type="project" value="TreeGrafter"/>
</dbReference>
<evidence type="ECO:0000256" key="10">
    <source>
        <dbReference type="ARBA" id="ARBA00023159"/>
    </source>
</evidence>
<dbReference type="InterPro" id="IPR013087">
    <property type="entry name" value="Znf_C2H2_type"/>
</dbReference>
<proteinExistence type="inferred from homology"/>
<dbReference type="PANTHER" id="PTHR14003:SF17">
    <property type="entry name" value="TRANSCRIPTION FACTOR YY2"/>
    <property type="match status" value="1"/>
</dbReference>
<dbReference type="GO" id="GO:0000978">
    <property type="term" value="F:RNA polymerase II cis-regulatory region sequence-specific DNA binding"/>
    <property type="evidence" value="ECO:0007669"/>
    <property type="project" value="TreeGrafter"/>
</dbReference>
<feature type="region of interest" description="Disordered" evidence="14">
    <location>
        <begin position="88"/>
        <end position="170"/>
    </location>
</feature>
<feature type="domain" description="C2H2-type" evidence="15">
    <location>
        <begin position="282"/>
        <end position="309"/>
    </location>
</feature>
<dbReference type="GeneID" id="116556756"/>
<keyword evidence="7" id="KW-0862">Zinc</keyword>
<feature type="compositionally biased region" description="Basic residues" evidence="14">
    <location>
        <begin position="132"/>
        <end position="141"/>
    </location>
</feature>
<dbReference type="Proteomes" id="UP000504640">
    <property type="component" value="Unplaced"/>
</dbReference>
<evidence type="ECO:0000256" key="2">
    <source>
        <dbReference type="ARBA" id="ARBA00006232"/>
    </source>
</evidence>
<dbReference type="PROSITE" id="PS00028">
    <property type="entry name" value="ZINC_FINGER_C2H2_1"/>
    <property type="match status" value="3"/>
</dbReference>
<evidence type="ECO:0000256" key="8">
    <source>
        <dbReference type="ARBA" id="ARBA00023015"/>
    </source>
</evidence>
<dbReference type="PROSITE" id="PS50157">
    <property type="entry name" value="ZINC_FINGER_C2H2_2"/>
    <property type="match status" value="3"/>
</dbReference>
<dbReference type="GO" id="GO:0000785">
    <property type="term" value="C:chromatin"/>
    <property type="evidence" value="ECO:0007669"/>
    <property type="project" value="TreeGrafter"/>
</dbReference>
<dbReference type="RefSeq" id="XP_032142009.1">
    <property type="nucleotide sequence ID" value="XM_032286118.1"/>
</dbReference>
<feature type="region of interest" description="Disordered" evidence="14">
    <location>
        <begin position="182"/>
        <end position="211"/>
    </location>
</feature>
<keyword evidence="12" id="KW-0539">Nucleus</keyword>
<evidence type="ECO:0000256" key="4">
    <source>
        <dbReference type="ARBA" id="ARBA00022723"/>
    </source>
</evidence>
<evidence type="ECO:0000256" key="9">
    <source>
        <dbReference type="ARBA" id="ARBA00023125"/>
    </source>
</evidence>
<evidence type="ECO:0000256" key="7">
    <source>
        <dbReference type="ARBA" id="ARBA00022833"/>
    </source>
</evidence>
<evidence type="ECO:0000256" key="6">
    <source>
        <dbReference type="ARBA" id="ARBA00022771"/>
    </source>
</evidence>
<feature type="compositionally biased region" description="Polar residues" evidence="14">
    <location>
        <begin position="146"/>
        <end position="163"/>
    </location>
</feature>
<keyword evidence="8" id="KW-0805">Transcription regulation</keyword>
<keyword evidence="6 13" id="KW-0863">Zinc-finger</keyword>
<dbReference type="GO" id="GO:0031519">
    <property type="term" value="C:PcG protein complex"/>
    <property type="evidence" value="ECO:0007669"/>
    <property type="project" value="TreeGrafter"/>
</dbReference>
<keyword evidence="3" id="KW-0678">Repressor</keyword>
<dbReference type="AlphaFoldDB" id="A0A6J3IJ10"/>
<keyword evidence="10" id="KW-0010">Activator</keyword>
<dbReference type="GO" id="GO:0008270">
    <property type="term" value="F:zinc ion binding"/>
    <property type="evidence" value="ECO:0007669"/>
    <property type="project" value="UniProtKB-KW"/>
</dbReference>
<evidence type="ECO:0000256" key="14">
    <source>
        <dbReference type="SAM" id="MobiDB-lite"/>
    </source>
</evidence>
<feature type="domain" description="C2H2-type" evidence="15">
    <location>
        <begin position="310"/>
        <end position="339"/>
    </location>
</feature>
<dbReference type="SMART" id="SM00355">
    <property type="entry name" value="ZnF_C2H2"/>
    <property type="match status" value="4"/>
</dbReference>
<dbReference type="PIRSF" id="PIRSF037113">
    <property type="entry name" value="TF_Yin_yang"/>
    <property type="match status" value="1"/>
</dbReference>
<dbReference type="CTD" id="404281"/>
<dbReference type="GO" id="GO:0005667">
    <property type="term" value="C:transcription regulator complex"/>
    <property type="evidence" value="ECO:0007669"/>
    <property type="project" value="TreeGrafter"/>
</dbReference>
<dbReference type="InterPro" id="IPR017114">
    <property type="entry name" value="YY1-like"/>
</dbReference>
<feature type="compositionally biased region" description="Basic and acidic residues" evidence="14">
    <location>
        <begin position="192"/>
        <end position="205"/>
    </location>
</feature>
<sequence>MASNEDFYVTQDSEVPVDLKDINVEPLPMEDIPMESIQYEDLAGSWVHGGHNHPPLLTVQPLFGNMGYGDHDQEMIMVQTQEEVVNYCSSGGVPGNDSEDQLVMPDSSEDEHFQQTLASLAASAASTSTQSRSRKRSRKPSQKASNSGATSTEAKPADSSPNEGNKKWGQKQMQITTLGGEFSVTMWSPSDNNDKGRVGEGRADNSPDYSEYLKGKKLPPEGLPGIDLSDPKQLAEFTKMKPKRSKEEPPKTVPCAHIGCEKMFRDYGAMRKHLHIHGPRVHVCAECGKAFIESSKLKRHQLVHTGEKPFQCTFEGCGKRFSLDFNLRTHVRIHTGDKPFVCPFDICNRRFAQSTNLKTHMLTHVKNKNSQ</sequence>
<evidence type="ECO:0000256" key="5">
    <source>
        <dbReference type="ARBA" id="ARBA00022737"/>
    </source>
</evidence>
<accession>A0A6J3IJ10</accession>
<comment type="similarity">
    <text evidence="2">Belongs to the YY transcription factor family.</text>
</comment>
<dbReference type="InterPro" id="IPR036236">
    <property type="entry name" value="Znf_C2H2_sf"/>
</dbReference>
<evidence type="ECO:0000256" key="3">
    <source>
        <dbReference type="ARBA" id="ARBA00022491"/>
    </source>
</evidence>
<evidence type="ECO:0000256" key="1">
    <source>
        <dbReference type="ARBA" id="ARBA00004123"/>
    </source>
</evidence>
<reference evidence="17" key="1">
    <citation type="submission" date="2025-08" db="UniProtKB">
        <authorList>
            <consortium name="RefSeq"/>
        </authorList>
    </citation>
    <scope>IDENTIFICATION</scope>
    <source>
        <tissue evidence="17">Blood</tissue>
    </source>
</reference>